<dbReference type="STRING" id="294935.ATN88_20640"/>
<reference evidence="4 5" key="1">
    <citation type="submission" date="2015-11" db="EMBL/GenBank/DDBJ databases">
        <title>Genomic Taxonomy of the Vibrionaceae.</title>
        <authorList>
            <person name="Gomez-Gil B."/>
            <person name="Enciso-Ibarra J."/>
        </authorList>
    </citation>
    <scope>NUCLEOTIDE SEQUENCE [LARGE SCALE GENOMIC DNA]</scope>
    <source>
        <strain evidence="4 5">CAIM 912</strain>
    </source>
</reference>
<keyword evidence="2" id="KW-0520">NAD</keyword>
<gene>
    <name evidence="4" type="ORF">ATN88_20640</name>
</gene>
<accession>A0A135I8W2</accession>
<sequence>MDVYSGEAALKQVFQDVSIVVNCLPLTRQTHHFFNEARLSMLPVDAVLVNISRGDVVDEQALLKQLDTEQMKGAVLDAHSVEPLPSTSVLWEHPKVWITPHISGATKAESAAHVVVENIKRIRKGEVAFPLHVPPCQQGMSQVIHNQVAKV</sequence>
<dbReference type="InterPro" id="IPR036291">
    <property type="entry name" value="NAD(P)-bd_dom_sf"/>
</dbReference>
<evidence type="ECO:0000256" key="2">
    <source>
        <dbReference type="ARBA" id="ARBA00023027"/>
    </source>
</evidence>
<dbReference type="PANTHER" id="PTHR43333:SF1">
    <property type="entry name" value="D-ISOMER SPECIFIC 2-HYDROXYACID DEHYDROGENASE NAD-BINDING DOMAIN-CONTAINING PROTEIN"/>
    <property type="match status" value="1"/>
</dbReference>
<dbReference type="PROSITE" id="PS00671">
    <property type="entry name" value="D_2_HYDROXYACID_DH_3"/>
    <property type="match status" value="1"/>
</dbReference>
<evidence type="ECO:0000313" key="5">
    <source>
        <dbReference type="Proteomes" id="UP000070529"/>
    </source>
</evidence>
<evidence type="ECO:0000313" key="4">
    <source>
        <dbReference type="EMBL" id="KXF81893.1"/>
    </source>
</evidence>
<evidence type="ECO:0000256" key="1">
    <source>
        <dbReference type="ARBA" id="ARBA00023002"/>
    </source>
</evidence>
<dbReference type="Gene3D" id="3.40.50.720">
    <property type="entry name" value="NAD(P)-binding Rossmann-like Domain"/>
    <property type="match status" value="2"/>
</dbReference>
<feature type="domain" description="D-isomer specific 2-hydroxyacid dehydrogenase NAD-binding" evidence="3">
    <location>
        <begin position="8"/>
        <end position="103"/>
    </location>
</feature>
<evidence type="ECO:0000259" key="3">
    <source>
        <dbReference type="Pfam" id="PF02826"/>
    </source>
</evidence>
<dbReference type="Proteomes" id="UP000070529">
    <property type="component" value="Unassembled WGS sequence"/>
</dbReference>
<dbReference type="AlphaFoldDB" id="A0A135I8W2"/>
<dbReference type="SUPFAM" id="SSF51735">
    <property type="entry name" value="NAD(P)-binding Rossmann-fold domains"/>
    <property type="match status" value="1"/>
</dbReference>
<organism evidence="4 5">
    <name type="scientific">Enterovibrio coralii</name>
    <dbReference type="NCBI Taxonomy" id="294935"/>
    <lineage>
        <taxon>Bacteria</taxon>
        <taxon>Pseudomonadati</taxon>
        <taxon>Pseudomonadota</taxon>
        <taxon>Gammaproteobacteria</taxon>
        <taxon>Vibrionales</taxon>
        <taxon>Vibrionaceae</taxon>
        <taxon>Enterovibrio</taxon>
    </lineage>
</organism>
<name>A0A135I8W2_9GAMM</name>
<dbReference type="GO" id="GO:0051287">
    <property type="term" value="F:NAD binding"/>
    <property type="evidence" value="ECO:0007669"/>
    <property type="project" value="InterPro"/>
</dbReference>
<dbReference type="PANTHER" id="PTHR43333">
    <property type="entry name" value="2-HACID_DH_C DOMAIN-CONTAINING PROTEIN"/>
    <property type="match status" value="1"/>
</dbReference>
<dbReference type="Pfam" id="PF02826">
    <property type="entry name" value="2-Hacid_dh_C"/>
    <property type="match status" value="1"/>
</dbReference>
<dbReference type="InterPro" id="IPR029753">
    <property type="entry name" value="D-isomer_DH_CS"/>
</dbReference>
<dbReference type="GO" id="GO:0016616">
    <property type="term" value="F:oxidoreductase activity, acting on the CH-OH group of donors, NAD or NADP as acceptor"/>
    <property type="evidence" value="ECO:0007669"/>
    <property type="project" value="UniProtKB-ARBA"/>
</dbReference>
<keyword evidence="5" id="KW-1185">Reference proteome</keyword>
<keyword evidence="1" id="KW-0560">Oxidoreductase</keyword>
<dbReference type="InterPro" id="IPR006140">
    <property type="entry name" value="D-isomer_DH_NAD-bd"/>
</dbReference>
<comment type="caution">
    <text evidence="4">The sequence shown here is derived from an EMBL/GenBank/DDBJ whole genome shotgun (WGS) entry which is preliminary data.</text>
</comment>
<dbReference type="EMBL" id="LNTY01000033">
    <property type="protein sequence ID" value="KXF81893.1"/>
    <property type="molecule type" value="Genomic_DNA"/>
</dbReference>
<proteinExistence type="predicted"/>
<protein>
    <recommendedName>
        <fullName evidence="3">D-isomer specific 2-hydroxyacid dehydrogenase NAD-binding domain-containing protein</fullName>
    </recommendedName>
</protein>